<keyword evidence="2" id="KW-1185">Reference proteome</keyword>
<dbReference type="AlphaFoldDB" id="A0A518B2T3"/>
<dbReference type="EMBL" id="CP036279">
    <property type="protein sequence ID" value="QDU61288.1"/>
    <property type="molecule type" value="Genomic_DNA"/>
</dbReference>
<sequence length="97" mass="9339">MSSLAVTLGGLDSGANVITGPCAETVLLDGLFASVETDIVSGATLEGVVAEGSVTVLFGGLPATYVGSLVSGVSVETGVAMETAIVGPGVATVIIPM</sequence>
<dbReference type="KEGG" id="knv:Pan216_21430"/>
<protein>
    <recommendedName>
        <fullName evidence="3">PAAR motif protein</fullName>
    </recommendedName>
</protein>
<gene>
    <name evidence="1" type="ORF">Pan216_21430</name>
</gene>
<accession>A0A518B2T3</accession>
<organism evidence="1 2">
    <name type="scientific">Kolteria novifilia</name>
    <dbReference type="NCBI Taxonomy" id="2527975"/>
    <lineage>
        <taxon>Bacteria</taxon>
        <taxon>Pseudomonadati</taxon>
        <taxon>Planctomycetota</taxon>
        <taxon>Planctomycetia</taxon>
        <taxon>Kolteriales</taxon>
        <taxon>Kolteriaceae</taxon>
        <taxon>Kolteria</taxon>
    </lineage>
</organism>
<dbReference type="RefSeq" id="WP_145257898.1">
    <property type="nucleotide sequence ID" value="NZ_CP036279.1"/>
</dbReference>
<reference evidence="1 2" key="1">
    <citation type="submission" date="2019-02" db="EMBL/GenBank/DDBJ databases">
        <title>Deep-cultivation of Planctomycetes and their phenomic and genomic characterization uncovers novel biology.</title>
        <authorList>
            <person name="Wiegand S."/>
            <person name="Jogler M."/>
            <person name="Boedeker C."/>
            <person name="Pinto D."/>
            <person name="Vollmers J."/>
            <person name="Rivas-Marin E."/>
            <person name="Kohn T."/>
            <person name="Peeters S.H."/>
            <person name="Heuer A."/>
            <person name="Rast P."/>
            <person name="Oberbeckmann S."/>
            <person name="Bunk B."/>
            <person name="Jeske O."/>
            <person name="Meyerdierks A."/>
            <person name="Storesund J.E."/>
            <person name="Kallscheuer N."/>
            <person name="Luecker S."/>
            <person name="Lage O.M."/>
            <person name="Pohl T."/>
            <person name="Merkel B.J."/>
            <person name="Hornburger P."/>
            <person name="Mueller R.-W."/>
            <person name="Bruemmer F."/>
            <person name="Labrenz M."/>
            <person name="Spormann A.M."/>
            <person name="Op den Camp H."/>
            <person name="Overmann J."/>
            <person name="Amann R."/>
            <person name="Jetten M.S.M."/>
            <person name="Mascher T."/>
            <person name="Medema M.H."/>
            <person name="Devos D.P."/>
            <person name="Kaster A.-K."/>
            <person name="Ovreas L."/>
            <person name="Rohde M."/>
            <person name="Galperin M.Y."/>
            <person name="Jogler C."/>
        </authorList>
    </citation>
    <scope>NUCLEOTIDE SEQUENCE [LARGE SCALE GENOMIC DNA]</scope>
    <source>
        <strain evidence="1 2">Pan216</strain>
    </source>
</reference>
<evidence type="ECO:0008006" key="3">
    <source>
        <dbReference type="Google" id="ProtNLM"/>
    </source>
</evidence>
<evidence type="ECO:0000313" key="2">
    <source>
        <dbReference type="Proteomes" id="UP000317093"/>
    </source>
</evidence>
<name>A0A518B2T3_9BACT</name>
<dbReference type="Proteomes" id="UP000317093">
    <property type="component" value="Chromosome"/>
</dbReference>
<evidence type="ECO:0000313" key="1">
    <source>
        <dbReference type="EMBL" id="QDU61288.1"/>
    </source>
</evidence>
<proteinExistence type="predicted"/>